<keyword evidence="2 4" id="KW-0819">tRNA processing</keyword>
<dbReference type="InterPro" id="IPR020097">
    <property type="entry name" value="PsdUridine_synth_TruA_a/b_dom"/>
</dbReference>
<evidence type="ECO:0000259" key="5">
    <source>
        <dbReference type="Pfam" id="PF01416"/>
    </source>
</evidence>
<sequence length="139" mass="14837">VRSFQRRILSFSIDPVPTSAGGGAHAVFALTVRGTAFLWHQVRCMAAVLLMVGRRQEAPSVVARLLDIAATPCKPQYSMAPEEPLLLFACGFNALAFRRSAPAVEGCLSDVAALLHRHLIGAALTAACHGRIASDQRCV</sequence>
<name>A0A2J7ZG40_9CHLO</name>
<evidence type="ECO:0000313" key="6">
    <source>
        <dbReference type="EMBL" id="PNG99245.1"/>
    </source>
</evidence>
<protein>
    <recommendedName>
        <fullName evidence="4">tRNA pseudouridine synthase</fullName>
        <ecNumber evidence="4">5.4.99.12</ecNumber>
    </recommendedName>
</protein>
<dbReference type="EC" id="5.4.99.12" evidence="4"/>
<proteinExistence type="inferred from homology"/>
<dbReference type="GO" id="GO:0160147">
    <property type="term" value="F:tRNA pseudouridine(38-40) synthase activity"/>
    <property type="evidence" value="ECO:0007669"/>
    <property type="project" value="UniProtKB-EC"/>
</dbReference>
<dbReference type="PANTHER" id="PTHR11142">
    <property type="entry name" value="PSEUDOURIDYLATE SYNTHASE"/>
    <property type="match status" value="1"/>
</dbReference>
<dbReference type="OrthoDB" id="25767at2759"/>
<dbReference type="InterPro" id="IPR020095">
    <property type="entry name" value="PsdUridine_synth_TruA_C"/>
</dbReference>
<dbReference type="Pfam" id="PF01416">
    <property type="entry name" value="PseudoU_synth_1"/>
    <property type="match status" value="1"/>
</dbReference>
<evidence type="ECO:0000256" key="1">
    <source>
        <dbReference type="ARBA" id="ARBA00009375"/>
    </source>
</evidence>
<dbReference type="Proteomes" id="UP000236333">
    <property type="component" value="Unassembled WGS sequence"/>
</dbReference>
<dbReference type="InterPro" id="IPR020103">
    <property type="entry name" value="PsdUridine_synth_cat_dom_sf"/>
</dbReference>
<reference evidence="6 7" key="1">
    <citation type="journal article" date="2017" name="Mol. Biol. Evol.">
        <title>The 4-celled Tetrabaena socialis nuclear genome reveals the essential components for genetic control of cell number at the origin of multicellularity in the volvocine lineage.</title>
        <authorList>
            <person name="Featherston J."/>
            <person name="Arakaki Y."/>
            <person name="Hanschen E.R."/>
            <person name="Ferris P.J."/>
            <person name="Michod R.E."/>
            <person name="Olson B.J.S.C."/>
            <person name="Nozaki H."/>
            <person name="Durand P.M."/>
        </authorList>
    </citation>
    <scope>NUCLEOTIDE SEQUENCE [LARGE SCALE GENOMIC DNA]</scope>
    <source>
        <strain evidence="6 7">NIES-571</strain>
    </source>
</reference>
<dbReference type="EMBL" id="PGGS01003572">
    <property type="protein sequence ID" value="PNG99245.1"/>
    <property type="molecule type" value="Genomic_DNA"/>
</dbReference>
<dbReference type="GO" id="GO:1990481">
    <property type="term" value="P:mRNA pseudouridine synthesis"/>
    <property type="evidence" value="ECO:0007669"/>
    <property type="project" value="TreeGrafter"/>
</dbReference>
<accession>A0A2J7ZG40</accession>
<evidence type="ECO:0000256" key="3">
    <source>
        <dbReference type="ARBA" id="ARBA00023235"/>
    </source>
</evidence>
<dbReference type="AlphaFoldDB" id="A0A2J7ZG40"/>
<organism evidence="6 7">
    <name type="scientific">Tetrabaena socialis</name>
    <dbReference type="NCBI Taxonomy" id="47790"/>
    <lineage>
        <taxon>Eukaryota</taxon>
        <taxon>Viridiplantae</taxon>
        <taxon>Chlorophyta</taxon>
        <taxon>core chlorophytes</taxon>
        <taxon>Chlorophyceae</taxon>
        <taxon>CS clade</taxon>
        <taxon>Chlamydomonadales</taxon>
        <taxon>Tetrabaenaceae</taxon>
        <taxon>Tetrabaena</taxon>
    </lineage>
</organism>
<feature type="domain" description="Pseudouridine synthase I TruA alpha/beta" evidence="5">
    <location>
        <begin position="2"/>
        <end position="93"/>
    </location>
</feature>
<keyword evidence="7" id="KW-1185">Reference proteome</keyword>
<feature type="non-terminal residue" evidence="6">
    <location>
        <position position="1"/>
    </location>
</feature>
<comment type="catalytic activity">
    <reaction evidence="4">
        <text>uridine(38/39/40) in tRNA = pseudouridine(38/39/40) in tRNA</text>
        <dbReference type="Rhea" id="RHEA:22376"/>
        <dbReference type="Rhea" id="RHEA-COMP:10085"/>
        <dbReference type="Rhea" id="RHEA-COMP:10087"/>
        <dbReference type="ChEBI" id="CHEBI:65314"/>
        <dbReference type="ChEBI" id="CHEBI:65315"/>
        <dbReference type="EC" id="5.4.99.12"/>
    </reaction>
</comment>
<evidence type="ECO:0000313" key="7">
    <source>
        <dbReference type="Proteomes" id="UP000236333"/>
    </source>
</evidence>
<gene>
    <name evidence="6" type="ORF">TSOC_014982</name>
</gene>
<dbReference type="GO" id="GO:0003723">
    <property type="term" value="F:RNA binding"/>
    <property type="evidence" value="ECO:0007669"/>
    <property type="project" value="InterPro"/>
</dbReference>
<evidence type="ECO:0000256" key="4">
    <source>
        <dbReference type="RuleBase" id="RU003792"/>
    </source>
</evidence>
<dbReference type="GO" id="GO:0031119">
    <property type="term" value="P:tRNA pseudouridine synthesis"/>
    <property type="evidence" value="ECO:0007669"/>
    <property type="project" value="TreeGrafter"/>
</dbReference>
<keyword evidence="3 4" id="KW-0413">Isomerase</keyword>
<feature type="non-terminal residue" evidence="6">
    <location>
        <position position="139"/>
    </location>
</feature>
<comment type="similarity">
    <text evidence="1 4">Belongs to the tRNA pseudouridine synthase TruA family.</text>
</comment>
<evidence type="ECO:0000256" key="2">
    <source>
        <dbReference type="ARBA" id="ARBA00022694"/>
    </source>
</evidence>
<dbReference type="Gene3D" id="3.30.70.660">
    <property type="entry name" value="Pseudouridine synthase I, catalytic domain, C-terminal subdomain"/>
    <property type="match status" value="1"/>
</dbReference>
<dbReference type="InterPro" id="IPR001406">
    <property type="entry name" value="PsdUridine_synth_TruA"/>
</dbReference>
<dbReference type="GO" id="GO:0005634">
    <property type="term" value="C:nucleus"/>
    <property type="evidence" value="ECO:0007669"/>
    <property type="project" value="TreeGrafter"/>
</dbReference>
<dbReference type="PANTHER" id="PTHR11142:SF5">
    <property type="entry name" value="TRNA PSEUDOURIDINE(38_39) SYNTHASE"/>
    <property type="match status" value="1"/>
</dbReference>
<dbReference type="GO" id="GO:0005737">
    <property type="term" value="C:cytoplasm"/>
    <property type="evidence" value="ECO:0007669"/>
    <property type="project" value="TreeGrafter"/>
</dbReference>
<comment type="caution">
    <text evidence="6">The sequence shown here is derived from an EMBL/GenBank/DDBJ whole genome shotgun (WGS) entry which is preliminary data.</text>
</comment>
<dbReference type="SUPFAM" id="SSF55120">
    <property type="entry name" value="Pseudouridine synthase"/>
    <property type="match status" value="1"/>
</dbReference>